<dbReference type="GO" id="GO:0004185">
    <property type="term" value="F:serine-type carboxypeptidase activity"/>
    <property type="evidence" value="ECO:0007669"/>
    <property type="project" value="InterPro"/>
</dbReference>
<organism evidence="3 4">
    <name type="scientific">Hymenobacter busanensis</name>
    <dbReference type="NCBI Taxonomy" id="2607656"/>
    <lineage>
        <taxon>Bacteria</taxon>
        <taxon>Pseudomonadati</taxon>
        <taxon>Bacteroidota</taxon>
        <taxon>Cytophagia</taxon>
        <taxon>Cytophagales</taxon>
        <taxon>Hymenobacteraceae</taxon>
        <taxon>Hymenobacter</taxon>
    </lineage>
</organism>
<dbReference type="Pfam" id="PF02113">
    <property type="entry name" value="Peptidase_S13"/>
    <property type="match status" value="2"/>
</dbReference>
<name>A0A7L5A4W4_9BACT</name>
<sequence>MRRSILLLAGLALSVSLATAQTTPPTIPPPLPAAPADWLLRELEASPVLRQHHAGLQLTAVATGQSLLSWHAEQYFTPASTQKLLTLYAALRILPDSVPSLRYLVRGDTLLFRGTGDPTLLHGDVPSARAYQFLRQWPGPLVLCPTPYAEPAYGPGWTWDDYPYYFQPERGAFPIYGHTVRFYARQPGRAPLVLPRVFRPWVTPAPPGATSPDHIRRDLEANRFQWFASPKAWVDETPFRTSPELLLTLLRDTLHRPDVQPGRWRLRPGEQARVLHGLPVDSLYRRTIRVSDNFLAEQTLLLCSAQLGHDTLSAGRVIRYVRRQGWLRDLPDSTAWVDGSGLSRLNLTTPRNQVALLLKLHQLVPEPRLLSLLAAGGGQGTLRRVYRPTDRKAWLWGKTGTLSNNHTLCGYLRTTSGQLLAFSFMNNNHLAETTVVRREMERLLTLVHERL</sequence>
<dbReference type="PRINTS" id="PR00922">
    <property type="entry name" value="DADACBPTASE3"/>
</dbReference>
<dbReference type="GO" id="GO:0006508">
    <property type="term" value="P:proteolysis"/>
    <property type="evidence" value="ECO:0007669"/>
    <property type="project" value="InterPro"/>
</dbReference>
<comment type="caution">
    <text evidence="3">The sequence shown here is derived from an EMBL/GenBank/DDBJ whole genome shotgun (WGS) entry which is preliminary data.</text>
</comment>
<proteinExistence type="inferred from homology"/>
<protein>
    <submittedName>
        <fullName evidence="3">Uncharacterized protein</fullName>
    </submittedName>
</protein>
<dbReference type="PANTHER" id="PTHR30023:SF0">
    <property type="entry name" value="PENICILLIN-SENSITIVE CARBOXYPEPTIDASE A"/>
    <property type="match status" value="1"/>
</dbReference>
<dbReference type="RefSeq" id="WP_151077741.1">
    <property type="nucleotide sequence ID" value="NZ_CP047647.1"/>
</dbReference>
<dbReference type="SUPFAM" id="SSF56601">
    <property type="entry name" value="beta-lactamase/transpeptidase-like"/>
    <property type="match status" value="1"/>
</dbReference>
<accession>A0A7L5A4W4</accession>
<dbReference type="EMBL" id="VTWU01000002">
    <property type="protein sequence ID" value="KAA9338216.1"/>
    <property type="molecule type" value="Genomic_DNA"/>
</dbReference>
<dbReference type="GO" id="GO:0000270">
    <property type="term" value="P:peptidoglycan metabolic process"/>
    <property type="evidence" value="ECO:0007669"/>
    <property type="project" value="TreeGrafter"/>
</dbReference>
<dbReference type="AlphaFoldDB" id="A0A7L5A4W4"/>
<evidence type="ECO:0000313" key="3">
    <source>
        <dbReference type="EMBL" id="KAA9338216.1"/>
    </source>
</evidence>
<dbReference type="Proteomes" id="UP000326380">
    <property type="component" value="Unassembled WGS sequence"/>
</dbReference>
<dbReference type="InterPro" id="IPR012338">
    <property type="entry name" value="Beta-lactam/transpept-like"/>
</dbReference>
<evidence type="ECO:0000313" key="4">
    <source>
        <dbReference type="Proteomes" id="UP000326380"/>
    </source>
</evidence>
<keyword evidence="2" id="KW-0378">Hydrolase</keyword>
<gene>
    <name evidence="3" type="ORF">F0P96_05050</name>
</gene>
<dbReference type="Gene3D" id="3.40.710.10">
    <property type="entry name" value="DD-peptidase/beta-lactamase superfamily"/>
    <property type="match status" value="2"/>
</dbReference>
<reference evidence="3 4" key="1">
    <citation type="submission" date="2019-09" db="EMBL/GenBank/DDBJ databases">
        <title>Genome sequence of Hymenobacter sp. M3.</title>
        <authorList>
            <person name="Srinivasan S."/>
        </authorList>
    </citation>
    <scope>NUCLEOTIDE SEQUENCE [LARGE SCALE GENOMIC DNA]</scope>
    <source>
        <strain evidence="3 4">M3</strain>
    </source>
</reference>
<evidence type="ECO:0000256" key="1">
    <source>
        <dbReference type="ARBA" id="ARBA00006096"/>
    </source>
</evidence>
<comment type="similarity">
    <text evidence="1">Belongs to the peptidase S13 family.</text>
</comment>
<dbReference type="InterPro" id="IPR000667">
    <property type="entry name" value="Peptidase_S13"/>
</dbReference>
<evidence type="ECO:0000256" key="2">
    <source>
        <dbReference type="ARBA" id="ARBA00022801"/>
    </source>
</evidence>
<keyword evidence="4" id="KW-1185">Reference proteome</keyword>
<dbReference type="PANTHER" id="PTHR30023">
    <property type="entry name" value="D-ALANYL-D-ALANINE CARBOXYPEPTIDASE"/>
    <property type="match status" value="1"/>
</dbReference>